<evidence type="ECO:0000313" key="1">
    <source>
        <dbReference type="EMBL" id="CAB0020392.1"/>
    </source>
</evidence>
<dbReference type="Proteomes" id="UP000479000">
    <property type="component" value="Unassembled WGS sequence"/>
</dbReference>
<reference evidence="1 2" key="1">
    <citation type="submission" date="2020-02" db="EMBL/GenBank/DDBJ databases">
        <authorList>
            <person name="Ferguson B K."/>
        </authorList>
    </citation>
    <scope>NUCLEOTIDE SEQUENCE [LARGE SCALE GENOMIC DNA]</scope>
</reference>
<proteinExistence type="predicted"/>
<sequence>MNRLQIFLTPVNEPADIFQGKIHRQPNLHTASSNSEIPFSGVSRWKFTMEKW</sequence>
<evidence type="ECO:0000313" key="2">
    <source>
        <dbReference type="Proteomes" id="UP000479000"/>
    </source>
</evidence>
<keyword evidence="2" id="KW-1185">Reference proteome</keyword>
<protein>
    <submittedName>
        <fullName evidence="1">Uncharacterized protein</fullName>
    </submittedName>
</protein>
<accession>A0A6H5HRU0</accession>
<dbReference type="AlphaFoldDB" id="A0A6H5HRU0"/>
<feature type="non-terminal residue" evidence="1">
    <location>
        <position position="52"/>
    </location>
</feature>
<gene>
    <name evidence="1" type="ORF">NTEN_LOCUS23980</name>
</gene>
<name>A0A6H5HRU0_9HEMI</name>
<organism evidence="1 2">
    <name type="scientific">Nesidiocoris tenuis</name>
    <dbReference type="NCBI Taxonomy" id="355587"/>
    <lineage>
        <taxon>Eukaryota</taxon>
        <taxon>Metazoa</taxon>
        <taxon>Ecdysozoa</taxon>
        <taxon>Arthropoda</taxon>
        <taxon>Hexapoda</taxon>
        <taxon>Insecta</taxon>
        <taxon>Pterygota</taxon>
        <taxon>Neoptera</taxon>
        <taxon>Paraneoptera</taxon>
        <taxon>Hemiptera</taxon>
        <taxon>Heteroptera</taxon>
        <taxon>Panheteroptera</taxon>
        <taxon>Cimicomorpha</taxon>
        <taxon>Miridae</taxon>
        <taxon>Dicyphina</taxon>
        <taxon>Nesidiocoris</taxon>
    </lineage>
</organism>
<dbReference type="EMBL" id="CADCXU010035289">
    <property type="protein sequence ID" value="CAB0020392.1"/>
    <property type="molecule type" value="Genomic_DNA"/>
</dbReference>